<organism evidence="3 4">
    <name type="scientific">Cryptococcus depauperatus CBS 7841</name>
    <dbReference type="NCBI Taxonomy" id="1295531"/>
    <lineage>
        <taxon>Eukaryota</taxon>
        <taxon>Fungi</taxon>
        <taxon>Dikarya</taxon>
        <taxon>Basidiomycota</taxon>
        <taxon>Agaricomycotina</taxon>
        <taxon>Tremellomycetes</taxon>
        <taxon>Tremellales</taxon>
        <taxon>Cryptococcaceae</taxon>
        <taxon>Cryptococcus</taxon>
    </lineage>
</organism>
<dbReference type="GeneID" id="91085003"/>
<dbReference type="PANTHER" id="PTHR10555">
    <property type="entry name" value="SORTING NEXIN"/>
    <property type="match status" value="1"/>
</dbReference>
<dbReference type="EMBL" id="CP143784">
    <property type="protein sequence ID" value="WVN85640.1"/>
    <property type="molecule type" value="Genomic_DNA"/>
</dbReference>
<dbReference type="PROSITE" id="PS50195">
    <property type="entry name" value="PX"/>
    <property type="match status" value="1"/>
</dbReference>
<evidence type="ECO:0000313" key="4">
    <source>
        <dbReference type="Proteomes" id="UP000094043"/>
    </source>
</evidence>
<dbReference type="Proteomes" id="UP000094043">
    <property type="component" value="Chromosome 1"/>
</dbReference>
<evidence type="ECO:0000259" key="2">
    <source>
        <dbReference type="PROSITE" id="PS50195"/>
    </source>
</evidence>
<keyword evidence="4" id="KW-1185">Reference proteome</keyword>
<reference evidence="3" key="1">
    <citation type="submission" date="2016-06" db="EMBL/GenBank/DDBJ databases">
        <authorList>
            <person name="Cuomo C."/>
            <person name="Litvintseva A."/>
            <person name="Heitman J."/>
            <person name="Chen Y."/>
            <person name="Sun S."/>
            <person name="Springer D."/>
            <person name="Dromer F."/>
            <person name="Young S."/>
            <person name="Zeng Q."/>
            <person name="Chapman S."/>
            <person name="Gujja S."/>
            <person name="Saif S."/>
            <person name="Birren B."/>
        </authorList>
    </citation>
    <scope>NUCLEOTIDE SEQUENCE</scope>
    <source>
        <strain evidence="3">CBS 7841</strain>
    </source>
</reference>
<dbReference type="GO" id="GO:0035091">
    <property type="term" value="F:phosphatidylinositol binding"/>
    <property type="evidence" value="ECO:0007669"/>
    <property type="project" value="InterPro"/>
</dbReference>
<dbReference type="PANTHER" id="PTHR10555:SF170">
    <property type="entry name" value="FI18122P1"/>
    <property type="match status" value="1"/>
</dbReference>
<dbReference type="SUPFAM" id="SSF64268">
    <property type="entry name" value="PX domain"/>
    <property type="match status" value="1"/>
</dbReference>
<sequence>MISSPLTASTSASLILLPSSPSSSHSSLTIENLSFDPSTAPRDNTPPPTLGLRELLKMRERDSQRKTKSRQLQSNADAIRNRDIILQVNSHGAGEGGIFASQVDIKGWKLVGGNDWQDVGKLGAYVVYDIEITLSNGGSINILRRYTDFVHLRTALKRRYLSLGKAIPPLPGKIHMAKFSPKFLEDRQPRLQRFLRGVMLHPEMGRGGLESIVGAWVIGDAH</sequence>
<dbReference type="InterPro" id="IPR036871">
    <property type="entry name" value="PX_dom_sf"/>
</dbReference>
<reference evidence="3" key="3">
    <citation type="submission" date="2024-01" db="EMBL/GenBank/DDBJ databases">
        <authorList>
            <person name="Coelho M.A."/>
            <person name="David-Palma M."/>
            <person name="Shea T."/>
            <person name="Sun S."/>
            <person name="Cuomo C.A."/>
            <person name="Heitman J."/>
        </authorList>
    </citation>
    <scope>NUCLEOTIDE SEQUENCE</scope>
    <source>
        <strain evidence="3">CBS 7841</strain>
    </source>
</reference>
<accession>A0AAJ8JNP8</accession>
<name>A0AAJ8JNP8_9TREE</name>
<evidence type="ECO:0000313" key="3">
    <source>
        <dbReference type="EMBL" id="WVN85640.1"/>
    </source>
</evidence>
<feature type="compositionally biased region" description="Low complexity" evidence="1">
    <location>
        <begin position="19"/>
        <end position="30"/>
    </location>
</feature>
<dbReference type="InterPro" id="IPR001683">
    <property type="entry name" value="PX_dom"/>
</dbReference>
<dbReference type="Pfam" id="PF00787">
    <property type="entry name" value="PX"/>
    <property type="match status" value="1"/>
</dbReference>
<gene>
    <name evidence="3" type="ORF">L203_100789</name>
</gene>
<reference evidence="3" key="2">
    <citation type="journal article" date="2022" name="Elife">
        <title>Obligate sexual reproduction of a homothallic fungus closely related to the Cryptococcus pathogenic species complex.</title>
        <authorList>
            <person name="Passer A.R."/>
            <person name="Clancey S.A."/>
            <person name="Shea T."/>
            <person name="David-Palma M."/>
            <person name="Averette A.F."/>
            <person name="Boekhout T."/>
            <person name="Porcel B.M."/>
            <person name="Nowrousian M."/>
            <person name="Cuomo C.A."/>
            <person name="Sun S."/>
            <person name="Heitman J."/>
            <person name="Coelho M.A."/>
        </authorList>
    </citation>
    <scope>NUCLEOTIDE SEQUENCE</scope>
    <source>
        <strain evidence="3">CBS 7841</strain>
    </source>
</reference>
<dbReference type="AlphaFoldDB" id="A0AAJ8JNP8"/>
<protein>
    <recommendedName>
        <fullName evidence="2">PX domain-containing protein</fullName>
    </recommendedName>
</protein>
<dbReference type="KEGG" id="cdep:91085003"/>
<dbReference type="GO" id="GO:0005768">
    <property type="term" value="C:endosome"/>
    <property type="evidence" value="ECO:0007669"/>
    <property type="project" value="TreeGrafter"/>
</dbReference>
<feature type="region of interest" description="Disordered" evidence="1">
    <location>
        <begin position="19"/>
        <end position="50"/>
    </location>
</feature>
<dbReference type="Gene3D" id="3.30.1520.10">
    <property type="entry name" value="Phox-like domain"/>
    <property type="match status" value="1"/>
</dbReference>
<dbReference type="SMART" id="SM00312">
    <property type="entry name" value="PX"/>
    <property type="match status" value="1"/>
</dbReference>
<dbReference type="RefSeq" id="XP_066066340.1">
    <property type="nucleotide sequence ID" value="XM_066210243.1"/>
</dbReference>
<proteinExistence type="predicted"/>
<feature type="domain" description="PX" evidence="2">
    <location>
        <begin position="106"/>
        <end position="222"/>
    </location>
</feature>
<evidence type="ECO:0000256" key="1">
    <source>
        <dbReference type="SAM" id="MobiDB-lite"/>
    </source>
</evidence>